<reference evidence="2" key="1">
    <citation type="journal article" date="2019" name="Int. J. Syst. Evol. Microbiol.">
        <title>The Global Catalogue of Microorganisms (GCM) 10K type strain sequencing project: providing services to taxonomists for standard genome sequencing and annotation.</title>
        <authorList>
            <consortium name="The Broad Institute Genomics Platform"/>
            <consortium name="The Broad Institute Genome Sequencing Center for Infectious Disease"/>
            <person name="Wu L."/>
            <person name="Ma J."/>
        </authorList>
    </citation>
    <scope>NUCLEOTIDE SEQUENCE [LARGE SCALE GENOMIC DNA]</scope>
    <source>
        <strain evidence="2">KCTC 62575</strain>
    </source>
</reference>
<sequence length="124" mass="13854">MDIQNPEKIEIEGLKTIHKLCKFGANHNMEGCSFTEIVERMFDELSKAQAVPEGFVLVKKAHPDAIVHNQGLGLFKECQVIYGWDGKSKDFKDALNKGFYHGVKLGAKAVLETAIIKVQEQGHE</sequence>
<evidence type="ECO:0000313" key="2">
    <source>
        <dbReference type="Proteomes" id="UP001595455"/>
    </source>
</evidence>
<proteinExistence type="predicted"/>
<gene>
    <name evidence="1" type="ORF">ACFODO_05340</name>
</gene>
<dbReference type="RefSeq" id="WP_378227176.1">
    <property type="nucleotide sequence ID" value="NZ_JBHRSF010000008.1"/>
</dbReference>
<comment type="caution">
    <text evidence="1">The sequence shown here is derived from an EMBL/GenBank/DDBJ whole genome shotgun (WGS) entry which is preliminary data.</text>
</comment>
<evidence type="ECO:0000313" key="1">
    <source>
        <dbReference type="EMBL" id="MFC2994708.1"/>
    </source>
</evidence>
<keyword evidence="2" id="KW-1185">Reference proteome</keyword>
<accession>A0ABV7BD20</accession>
<organism evidence="1 2">
    <name type="scientific">Acinetobacter sichuanensis</name>
    <dbReference type="NCBI Taxonomy" id="2136183"/>
    <lineage>
        <taxon>Bacteria</taxon>
        <taxon>Pseudomonadati</taxon>
        <taxon>Pseudomonadota</taxon>
        <taxon>Gammaproteobacteria</taxon>
        <taxon>Moraxellales</taxon>
        <taxon>Moraxellaceae</taxon>
        <taxon>Acinetobacter</taxon>
    </lineage>
</organism>
<name>A0ABV7BD20_9GAMM</name>
<dbReference type="EMBL" id="JBHRSF010000008">
    <property type="protein sequence ID" value="MFC2994708.1"/>
    <property type="molecule type" value="Genomic_DNA"/>
</dbReference>
<protein>
    <submittedName>
        <fullName evidence="1">Uncharacterized protein</fullName>
    </submittedName>
</protein>
<dbReference type="Proteomes" id="UP001595455">
    <property type="component" value="Unassembled WGS sequence"/>
</dbReference>